<dbReference type="AlphaFoldDB" id="A0A561UHA3"/>
<protein>
    <submittedName>
        <fullName evidence="1">Uncharacterized protein</fullName>
    </submittedName>
</protein>
<keyword evidence="2" id="KW-1185">Reference proteome</keyword>
<dbReference type="Proteomes" id="UP000317940">
    <property type="component" value="Unassembled WGS sequence"/>
</dbReference>
<sequence>MDLEFVGIDPETEHEGSPTVWLRREVEEIVVQGLKADGELESTVASQSWSPGHAVGIPDHEAVVRIPFRMIPILRKACDDAERPDVR</sequence>
<accession>A0A561UHA3</accession>
<proteinExistence type="predicted"/>
<reference evidence="1 2" key="1">
    <citation type="submission" date="2019-06" db="EMBL/GenBank/DDBJ databases">
        <title>Sequencing the genomes of 1000 actinobacteria strains.</title>
        <authorList>
            <person name="Klenk H.-P."/>
        </authorList>
    </citation>
    <scope>NUCLEOTIDE SEQUENCE [LARGE SCALE GENOMIC DNA]</scope>
    <source>
        <strain evidence="1 2">DSM 44826</strain>
    </source>
</reference>
<dbReference type="EMBL" id="VIWT01000001">
    <property type="protein sequence ID" value="TWF98733.1"/>
    <property type="molecule type" value="Genomic_DNA"/>
</dbReference>
<name>A0A561UHA3_9ACTN</name>
<organism evidence="1 2">
    <name type="scientific">Kitasatospora viridis</name>
    <dbReference type="NCBI Taxonomy" id="281105"/>
    <lineage>
        <taxon>Bacteria</taxon>
        <taxon>Bacillati</taxon>
        <taxon>Actinomycetota</taxon>
        <taxon>Actinomycetes</taxon>
        <taxon>Kitasatosporales</taxon>
        <taxon>Streptomycetaceae</taxon>
        <taxon>Kitasatospora</taxon>
    </lineage>
</organism>
<evidence type="ECO:0000313" key="1">
    <source>
        <dbReference type="EMBL" id="TWF98733.1"/>
    </source>
</evidence>
<dbReference type="RefSeq" id="WP_145905115.1">
    <property type="nucleotide sequence ID" value="NZ_BAAAMZ010000012.1"/>
</dbReference>
<dbReference type="OrthoDB" id="3214245at2"/>
<gene>
    <name evidence="1" type="ORF">FHX73_112555</name>
</gene>
<comment type="caution">
    <text evidence="1">The sequence shown here is derived from an EMBL/GenBank/DDBJ whole genome shotgun (WGS) entry which is preliminary data.</text>
</comment>
<evidence type="ECO:0000313" key="2">
    <source>
        <dbReference type="Proteomes" id="UP000317940"/>
    </source>
</evidence>